<name>A0A502KVM9_9GAMM</name>
<keyword evidence="4" id="KW-1185">Reference proteome</keyword>
<keyword evidence="2" id="KW-1133">Transmembrane helix</keyword>
<protein>
    <submittedName>
        <fullName evidence="3">Sulfotransferase</fullName>
    </submittedName>
</protein>
<sequence length="343" mass="39534">MDKLHALIKQRLRALFLYLQCHFIAFANVIFYYLPTSSLVETVLTLSSPNTSPVFDRPVFILACPRSGSTLFYETLAKAKGLWTVGGESHAIIEEIPEFSTIYNGSVSNSLTELHGNDRSIALLKSRFAQQLRDINNTPYNYEQCGAIRFLEKTPKNALRIRFFKKVFPDALFIHLVRDPRDNISSIIDGWNSGHFITYPHLPGFNNRWSYLLPDNWQSLQEKPVEQIATFQWQAANQAIVDDLQSVADKQKFTVHYQDFLDNTADIIEQLCQFIGIEFDSGLQQYCQTPLPYSRYTLTKPEKNKWHKNKTLLEPNMPKLTTLVAQLNNNLQPFTDYRVNNSL</sequence>
<gene>
    <name evidence="3" type="ORF">EPA86_09045</name>
</gene>
<keyword evidence="2" id="KW-0472">Membrane</keyword>
<evidence type="ECO:0000256" key="1">
    <source>
        <dbReference type="ARBA" id="ARBA00022679"/>
    </source>
</evidence>
<dbReference type="PANTHER" id="PTHR12788:SF10">
    <property type="entry name" value="PROTEIN-TYROSINE SULFOTRANSFERASE"/>
    <property type="match status" value="1"/>
</dbReference>
<dbReference type="PANTHER" id="PTHR12788">
    <property type="entry name" value="PROTEIN-TYROSINE SULFOTRANSFERASE 2"/>
    <property type="match status" value="1"/>
</dbReference>
<dbReference type="InterPro" id="IPR026634">
    <property type="entry name" value="TPST-like"/>
</dbReference>
<dbReference type="AlphaFoldDB" id="A0A502KVM9"/>
<dbReference type="InterPro" id="IPR027417">
    <property type="entry name" value="P-loop_NTPase"/>
</dbReference>
<dbReference type="Proteomes" id="UP000315303">
    <property type="component" value="Unassembled WGS sequence"/>
</dbReference>
<reference evidence="3 4" key="1">
    <citation type="submission" date="2019-01" db="EMBL/GenBank/DDBJ databases">
        <title>Litorilituus lipolytica sp. nov., isolated from intertidal sand of the Yellow Sea in China.</title>
        <authorList>
            <person name="Liu A."/>
        </authorList>
    </citation>
    <scope>NUCLEOTIDE SEQUENCE [LARGE SCALE GENOMIC DNA]</scope>
    <source>
        <strain evidence="3 4">RZ04</strain>
    </source>
</reference>
<organism evidence="3 4">
    <name type="scientific">Litorilituus lipolyticus</name>
    <dbReference type="NCBI Taxonomy" id="2491017"/>
    <lineage>
        <taxon>Bacteria</taxon>
        <taxon>Pseudomonadati</taxon>
        <taxon>Pseudomonadota</taxon>
        <taxon>Gammaproteobacteria</taxon>
        <taxon>Alteromonadales</taxon>
        <taxon>Colwelliaceae</taxon>
        <taxon>Litorilituus</taxon>
    </lineage>
</organism>
<keyword evidence="2" id="KW-0812">Transmembrane</keyword>
<proteinExistence type="predicted"/>
<evidence type="ECO:0000256" key="2">
    <source>
        <dbReference type="SAM" id="Phobius"/>
    </source>
</evidence>
<dbReference type="GO" id="GO:0008476">
    <property type="term" value="F:protein-tyrosine sulfotransferase activity"/>
    <property type="evidence" value="ECO:0007669"/>
    <property type="project" value="InterPro"/>
</dbReference>
<dbReference type="EMBL" id="SAWY01000019">
    <property type="protein sequence ID" value="TPH15708.1"/>
    <property type="molecule type" value="Genomic_DNA"/>
</dbReference>
<dbReference type="OrthoDB" id="1441538at2"/>
<keyword evidence="1 3" id="KW-0808">Transferase</keyword>
<comment type="caution">
    <text evidence="3">The sequence shown here is derived from an EMBL/GenBank/DDBJ whole genome shotgun (WGS) entry which is preliminary data.</text>
</comment>
<dbReference type="Pfam" id="PF13469">
    <property type="entry name" value="Sulfotransfer_3"/>
    <property type="match status" value="1"/>
</dbReference>
<evidence type="ECO:0000313" key="3">
    <source>
        <dbReference type="EMBL" id="TPH15708.1"/>
    </source>
</evidence>
<dbReference type="Gene3D" id="3.40.50.300">
    <property type="entry name" value="P-loop containing nucleotide triphosphate hydrolases"/>
    <property type="match status" value="1"/>
</dbReference>
<feature type="transmembrane region" description="Helical" evidence="2">
    <location>
        <begin position="12"/>
        <end position="34"/>
    </location>
</feature>
<evidence type="ECO:0000313" key="4">
    <source>
        <dbReference type="Proteomes" id="UP000315303"/>
    </source>
</evidence>
<dbReference type="SUPFAM" id="SSF52540">
    <property type="entry name" value="P-loop containing nucleoside triphosphate hydrolases"/>
    <property type="match status" value="1"/>
</dbReference>
<accession>A0A502KVM9</accession>